<organism evidence="5 6">
    <name type="scientific">Ciona intestinalis</name>
    <name type="common">Transparent sea squirt</name>
    <name type="synonym">Ascidia intestinalis</name>
    <dbReference type="NCBI Taxonomy" id="7719"/>
    <lineage>
        <taxon>Eukaryota</taxon>
        <taxon>Metazoa</taxon>
        <taxon>Chordata</taxon>
        <taxon>Tunicata</taxon>
        <taxon>Ascidiacea</taxon>
        <taxon>Phlebobranchia</taxon>
        <taxon>Cionidae</taxon>
        <taxon>Ciona</taxon>
    </lineage>
</organism>
<dbReference type="Ensembl" id="ENSCINT00000010024.3">
    <property type="protein sequence ID" value="ENSCINP00000010024.3"/>
    <property type="gene ID" value="ENSCING00000004849.3"/>
</dbReference>
<dbReference type="Pfam" id="PF00084">
    <property type="entry name" value="Sushi"/>
    <property type="match status" value="1"/>
</dbReference>
<keyword evidence="2" id="KW-0768">Sushi</keyword>
<accession>F6TYQ6</accession>
<dbReference type="RefSeq" id="XP_026691504.1">
    <property type="nucleotide sequence ID" value="XM_026835703.1"/>
</dbReference>
<evidence type="ECO:0000256" key="1">
    <source>
        <dbReference type="ARBA" id="ARBA00023157"/>
    </source>
</evidence>
<dbReference type="FunCoup" id="A0A1W5BE54">
    <property type="interactions" value="1"/>
</dbReference>
<proteinExistence type="predicted"/>
<dbReference type="PANTHER" id="PTHR22588">
    <property type="entry name" value="VWFA DOMAIN-CONTAINING PROTEIN"/>
    <property type="match status" value="1"/>
</dbReference>
<feature type="domain" description="VWFA" evidence="3">
    <location>
        <begin position="159"/>
        <end position="339"/>
    </location>
</feature>
<dbReference type="CDD" id="cd23539">
    <property type="entry name" value="TFP_LU_ECD_CinHb4_like"/>
    <property type="match status" value="1"/>
</dbReference>
<dbReference type="SUPFAM" id="SSF57302">
    <property type="entry name" value="Snake toxin-like"/>
    <property type="match status" value="1"/>
</dbReference>
<protein>
    <submittedName>
        <fullName evidence="5">Uncharacterized LOC100178024</fullName>
    </submittedName>
</protein>
<dbReference type="InterPro" id="IPR045860">
    <property type="entry name" value="Snake_toxin-like_sf"/>
</dbReference>
<name>A0A1W5BE54_CIOIN</name>
<dbReference type="InterPro" id="IPR036465">
    <property type="entry name" value="vWFA_dom_sf"/>
</dbReference>
<dbReference type="InterPro" id="IPR000436">
    <property type="entry name" value="Sushi_SCR_CCP_dom"/>
</dbReference>
<dbReference type="RefSeq" id="XP_018668418.1">
    <property type="nucleotide sequence ID" value="XM_018812873.2"/>
</dbReference>
<gene>
    <name evidence="5" type="primary">LOC100178024</name>
</gene>
<evidence type="ECO:0000259" key="3">
    <source>
        <dbReference type="PROSITE" id="PS50234"/>
    </source>
</evidence>
<dbReference type="OMA" id="NNTEYHQ"/>
<dbReference type="PANTHER" id="PTHR22588:SF3">
    <property type="entry name" value="VWFA DOMAIN-CONTAINING PROTEIN"/>
    <property type="match status" value="1"/>
</dbReference>
<evidence type="ECO:0000313" key="6">
    <source>
        <dbReference type="Proteomes" id="UP000008144"/>
    </source>
</evidence>
<dbReference type="GeneTree" id="ENSGT00940000164806"/>
<dbReference type="AlphaFoldDB" id="A0A1W5BE54"/>
<evidence type="ECO:0000313" key="5">
    <source>
        <dbReference type="Ensembl" id="ENSCINP00000010024.3"/>
    </source>
</evidence>
<evidence type="ECO:0000256" key="2">
    <source>
        <dbReference type="PROSITE-ProRule" id="PRU00302"/>
    </source>
</evidence>
<dbReference type="Gene3D" id="3.40.50.410">
    <property type="entry name" value="von Willebrand factor, type A domain"/>
    <property type="match status" value="1"/>
</dbReference>
<dbReference type="STRING" id="7719.ENSCINP00000010024"/>
<comment type="caution">
    <text evidence="2">Lacks conserved residue(s) required for the propagation of feature annotation.</text>
</comment>
<dbReference type="PROSITE" id="PS50234">
    <property type="entry name" value="VWFA"/>
    <property type="match status" value="1"/>
</dbReference>
<dbReference type="SMART" id="SM00327">
    <property type="entry name" value="VWA"/>
    <property type="match status" value="1"/>
</dbReference>
<evidence type="ECO:0000259" key="4">
    <source>
        <dbReference type="PROSITE" id="PS50923"/>
    </source>
</evidence>
<reference evidence="6" key="1">
    <citation type="journal article" date="2002" name="Science">
        <title>The draft genome of Ciona intestinalis: insights into chordate and vertebrate origins.</title>
        <authorList>
            <person name="Dehal P."/>
            <person name="Satou Y."/>
            <person name="Campbell R.K."/>
            <person name="Chapman J."/>
            <person name="Degnan B."/>
            <person name="De Tomaso A."/>
            <person name="Davidson B."/>
            <person name="Di Gregorio A."/>
            <person name="Gelpke M."/>
            <person name="Goodstein D.M."/>
            <person name="Harafuji N."/>
            <person name="Hastings K.E."/>
            <person name="Ho I."/>
            <person name="Hotta K."/>
            <person name="Huang W."/>
            <person name="Kawashima T."/>
            <person name="Lemaire P."/>
            <person name="Martinez D."/>
            <person name="Meinertzhagen I.A."/>
            <person name="Necula S."/>
            <person name="Nonaka M."/>
            <person name="Putnam N."/>
            <person name="Rash S."/>
            <person name="Saiga H."/>
            <person name="Satake M."/>
            <person name="Terry A."/>
            <person name="Yamada L."/>
            <person name="Wang H.G."/>
            <person name="Awazu S."/>
            <person name="Azumi K."/>
            <person name="Boore J."/>
            <person name="Branno M."/>
            <person name="Chin-Bow S."/>
            <person name="DeSantis R."/>
            <person name="Doyle S."/>
            <person name="Francino P."/>
            <person name="Keys D.N."/>
            <person name="Haga S."/>
            <person name="Hayashi H."/>
            <person name="Hino K."/>
            <person name="Imai K.S."/>
            <person name="Inaba K."/>
            <person name="Kano S."/>
            <person name="Kobayashi K."/>
            <person name="Kobayashi M."/>
            <person name="Lee B.I."/>
            <person name="Makabe K.W."/>
            <person name="Manohar C."/>
            <person name="Matassi G."/>
            <person name="Medina M."/>
            <person name="Mochizuki Y."/>
            <person name="Mount S."/>
            <person name="Morishita T."/>
            <person name="Miura S."/>
            <person name="Nakayama A."/>
            <person name="Nishizaka S."/>
            <person name="Nomoto H."/>
            <person name="Ohta F."/>
            <person name="Oishi K."/>
            <person name="Rigoutsos I."/>
            <person name="Sano M."/>
            <person name="Sasaki A."/>
            <person name="Sasakura Y."/>
            <person name="Shoguchi E."/>
            <person name="Shin-i T."/>
            <person name="Spagnuolo A."/>
            <person name="Stainier D."/>
            <person name="Suzuki M.M."/>
            <person name="Tassy O."/>
            <person name="Takatori N."/>
            <person name="Tokuoka M."/>
            <person name="Yagi K."/>
            <person name="Yoshizaki F."/>
            <person name="Wada S."/>
            <person name="Zhang C."/>
            <person name="Hyatt P.D."/>
            <person name="Larimer F."/>
            <person name="Detter C."/>
            <person name="Doggett N."/>
            <person name="Glavina T."/>
            <person name="Hawkins T."/>
            <person name="Richardson P."/>
            <person name="Lucas S."/>
            <person name="Kohara Y."/>
            <person name="Levine M."/>
            <person name="Satoh N."/>
            <person name="Rokhsar D.S."/>
        </authorList>
    </citation>
    <scope>NUCLEOTIDE SEQUENCE [LARGE SCALE GENOMIC DNA]</scope>
</reference>
<dbReference type="Pfam" id="PF00092">
    <property type="entry name" value="VWA"/>
    <property type="match status" value="1"/>
</dbReference>
<dbReference type="EMBL" id="EAAA01002580">
    <property type="status" value="NOT_ANNOTATED_CDS"/>
    <property type="molecule type" value="Genomic_DNA"/>
</dbReference>
<dbReference type="InterPro" id="IPR002035">
    <property type="entry name" value="VWF_A"/>
</dbReference>
<reference evidence="5" key="2">
    <citation type="journal article" date="2008" name="Genome Biol.">
        <title>Improved genome assembly and evidence-based global gene model set for the chordate Ciona intestinalis: new insight into intron and operon populations.</title>
        <authorList>
            <person name="Satou Y."/>
            <person name="Mineta K."/>
            <person name="Ogasawara M."/>
            <person name="Sasakura Y."/>
            <person name="Shoguchi E."/>
            <person name="Ueno K."/>
            <person name="Yamada L."/>
            <person name="Matsumoto J."/>
            <person name="Wasserscheid J."/>
            <person name="Dewar K."/>
            <person name="Wiley G.B."/>
            <person name="Macmil S.L."/>
            <person name="Roe B.A."/>
            <person name="Zeller R.W."/>
            <person name="Hastings K.E."/>
            <person name="Lemaire P."/>
            <person name="Lindquist E."/>
            <person name="Endo T."/>
            <person name="Hotta K."/>
            <person name="Inaba K."/>
        </authorList>
    </citation>
    <scope>NUCLEOTIDE SEQUENCE [LARGE SCALE GENOMIC DNA]</scope>
    <source>
        <strain evidence="5">wild type</strain>
    </source>
</reference>
<reference evidence="5" key="3">
    <citation type="submission" date="2025-08" db="UniProtKB">
        <authorList>
            <consortium name="Ensembl"/>
        </authorList>
    </citation>
    <scope>IDENTIFICATION</scope>
</reference>
<dbReference type="SUPFAM" id="SSF57535">
    <property type="entry name" value="Complement control module/SCR domain"/>
    <property type="match status" value="1"/>
</dbReference>
<dbReference type="RefSeq" id="XP_018668417.1">
    <property type="nucleotide sequence ID" value="XM_018812872.2"/>
</dbReference>
<dbReference type="Gene3D" id="2.10.70.10">
    <property type="entry name" value="Complement Module, domain 1"/>
    <property type="match status" value="1"/>
</dbReference>
<sequence>MFDCIMNGDLRTCRPGQDSCETIQRRWGSTTIIMKGCKQTEACLTDARVQVQLDQRGERQCNGDRTNSVCTCCCDTNRCNLNSRTCRGMQFDCNLPPSVANSRAVCSMGNSPGSACRYQCDADYSIHPFESQILNCLIDGTWDRPAPCCAKICPPYLNRDILTLKQSRNLNSWVEFKAKLVTLYGHFSVQNDSARVGLISYGNRVHNELTIQLSDFIEDRLELLTKISILPYRAGGDQVNTGAVLLSVVEKYFGLNQGDRPLVPNIVIVHADDVSSDDVLEPAETLRNLGFATYAIASSSNNNTEYHQQMSDIAGHPSRLFYESDVTDIGFIEELVLSLCSNVCT</sequence>
<keyword evidence="1 2" id="KW-1015">Disulfide bond</keyword>
<keyword evidence="6" id="KW-1185">Reference proteome</keyword>
<dbReference type="SUPFAM" id="SSF53300">
    <property type="entry name" value="vWA-like"/>
    <property type="match status" value="1"/>
</dbReference>
<dbReference type="GeneID" id="100178024"/>
<feature type="domain" description="Sushi" evidence="4">
    <location>
        <begin position="91"/>
        <end position="151"/>
    </location>
</feature>
<dbReference type="InParanoid" id="A0A1W5BE54"/>
<accession>A0A1W5BE54</accession>
<reference evidence="5" key="4">
    <citation type="submission" date="2025-09" db="UniProtKB">
        <authorList>
            <consortium name="Ensembl"/>
        </authorList>
    </citation>
    <scope>IDENTIFICATION</scope>
</reference>
<feature type="disulfide bond" evidence="2">
    <location>
        <begin position="93"/>
        <end position="136"/>
    </location>
</feature>
<dbReference type="CDD" id="cd00033">
    <property type="entry name" value="CCP"/>
    <property type="match status" value="1"/>
</dbReference>
<dbReference type="OrthoDB" id="6132182at2759"/>
<dbReference type="PROSITE" id="PS50923">
    <property type="entry name" value="SUSHI"/>
    <property type="match status" value="1"/>
</dbReference>
<dbReference type="InterPro" id="IPR052229">
    <property type="entry name" value="Collagen-VI/PIF"/>
</dbReference>
<dbReference type="InterPro" id="IPR035976">
    <property type="entry name" value="Sushi/SCR/CCP_sf"/>
</dbReference>
<dbReference type="Proteomes" id="UP000008144">
    <property type="component" value="Chromosome 8"/>
</dbReference>